<proteinExistence type="predicted"/>
<dbReference type="KEGG" id="ncv:NCAV_1242"/>
<evidence type="ECO:0000313" key="2">
    <source>
        <dbReference type="Proteomes" id="UP000236248"/>
    </source>
</evidence>
<keyword evidence="2" id="KW-1185">Reference proteome</keyword>
<dbReference type="Proteomes" id="UP000236248">
    <property type="component" value="Chromosome NCAV"/>
</dbReference>
<protein>
    <submittedName>
        <fullName evidence="1">Uncharacterized protein</fullName>
    </submittedName>
</protein>
<accession>A0A2K5AS13</accession>
<dbReference type="AlphaFoldDB" id="A0A2K5AS13"/>
<evidence type="ECO:0000313" key="1">
    <source>
        <dbReference type="EMBL" id="SPC34409.1"/>
    </source>
</evidence>
<dbReference type="EMBL" id="LT981265">
    <property type="protein sequence ID" value="SPC34409.1"/>
    <property type="molecule type" value="Genomic_DNA"/>
</dbReference>
<organism evidence="1 2">
    <name type="scientific">Candidatus Nitrosocaldus cavascurensis</name>
    <dbReference type="NCBI Taxonomy" id="2058097"/>
    <lineage>
        <taxon>Archaea</taxon>
        <taxon>Nitrososphaerota</taxon>
        <taxon>Nitrososphaeria</taxon>
        <taxon>Candidatus Nitrosocaldales</taxon>
        <taxon>Candidatus Nitrosocaldaceae</taxon>
        <taxon>Candidatus Nitrosocaldus</taxon>
    </lineage>
</organism>
<sequence length="29" mass="3522">MGIMNEQTIREALKGIVRLHCREWNMYDN</sequence>
<gene>
    <name evidence="1" type="ORF">NCAV_1242</name>
</gene>
<reference evidence="2" key="1">
    <citation type="submission" date="2018-01" db="EMBL/GenBank/DDBJ databases">
        <authorList>
            <person name="Kerou L M."/>
        </authorList>
    </citation>
    <scope>NUCLEOTIDE SEQUENCE [LARGE SCALE GENOMIC DNA]</scope>
    <source>
        <strain evidence="2">SCU2</strain>
    </source>
</reference>
<name>A0A2K5AS13_9ARCH</name>